<keyword evidence="3" id="KW-0472">Membrane</keyword>
<dbReference type="Proteomes" id="UP000230750">
    <property type="component" value="Unassembled WGS sequence"/>
</dbReference>
<dbReference type="Pfam" id="PF01019">
    <property type="entry name" value="G_glu_transpept"/>
    <property type="match status" value="1"/>
</dbReference>
<feature type="active site" description="Nucleophile" evidence="1">
    <location>
        <position position="426"/>
    </location>
</feature>
<dbReference type="GO" id="GO:0006751">
    <property type="term" value="P:glutathione catabolic process"/>
    <property type="evidence" value="ECO:0007669"/>
    <property type="project" value="InterPro"/>
</dbReference>
<dbReference type="PANTHER" id="PTHR11686">
    <property type="entry name" value="GAMMA GLUTAMYL TRANSPEPTIDASE"/>
    <property type="match status" value="1"/>
</dbReference>
<keyword evidence="3" id="KW-0812">Transmembrane</keyword>
<dbReference type="AlphaFoldDB" id="A0A2G8KW06"/>
<evidence type="ECO:0000313" key="4">
    <source>
        <dbReference type="EMBL" id="PIK52145.1"/>
    </source>
</evidence>
<dbReference type="InterPro" id="IPR029055">
    <property type="entry name" value="Ntn_hydrolases_N"/>
</dbReference>
<dbReference type="GO" id="GO:0005886">
    <property type="term" value="C:plasma membrane"/>
    <property type="evidence" value="ECO:0007669"/>
    <property type="project" value="TreeGrafter"/>
</dbReference>
<reference evidence="4 5" key="1">
    <citation type="journal article" date="2017" name="PLoS Biol.">
        <title>The sea cucumber genome provides insights into morphological evolution and visceral regeneration.</title>
        <authorList>
            <person name="Zhang X."/>
            <person name="Sun L."/>
            <person name="Yuan J."/>
            <person name="Sun Y."/>
            <person name="Gao Y."/>
            <person name="Zhang L."/>
            <person name="Li S."/>
            <person name="Dai H."/>
            <person name="Hamel J.F."/>
            <person name="Liu C."/>
            <person name="Yu Y."/>
            <person name="Liu S."/>
            <person name="Lin W."/>
            <person name="Guo K."/>
            <person name="Jin S."/>
            <person name="Xu P."/>
            <person name="Storey K.B."/>
            <person name="Huan P."/>
            <person name="Zhang T."/>
            <person name="Zhou Y."/>
            <person name="Zhang J."/>
            <person name="Lin C."/>
            <person name="Li X."/>
            <person name="Xing L."/>
            <person name="Huo D."/>
            <person name="Sun M."/>
            <person name="Wang L."/>
            <person name="Mercier A."/>
            <person name="Li F."/>
            <person name="Yang H."/>
            <person name="Xiang J."/>
        </authorList>
    </citation>
    <scope>NUCLEOTIDE SEQUENCE [LARGE SCALE GENOMIC DNA]</scope>
    <source>
        <strain evidence="4">Shaxun</strain>
        <tissue evidence="4">Muscle</tissue>
    </source>
</reference>
<feature type="binding site" evidence="2">
    <location>
        <position position="120"/>
    </location>
    <ligand>
        <name>L-glutamate</name>
        <dbReference type="ChEBI" id="CHEBI:29985"/>
    </ligand>
</feature>
<gene>
    <name evidence="4" type="ORF">BSL78_10992</name>
</gene>
<dbReference type="SUPFAM" id="SSF56235">
    <property type="entry name" value="N-terminal nucleophile aminohydrolases (Ntn hydrolases)"/>
    <property type="match status" value="1"/>
</dbReference>
<dbReference type="GO" id="GO:0036374">
    <property type="term" value="F:glutathione hydrolase activity"/>
    <property type="evidence" value="ECO:0007669"/>
    <property type="project" value="InterPro"/>
</dbReference>
<dbReference type="FunFam" id="1.10.246.130:FF:000002">
    <property type="entry name" value="glutathione hydrolase 1 proenzyme"/>
    <property type="match status" value="1"/>
</dbReference>
<dbReference type="Gene3D" id="3.60.20.40">
    <property type="match status" value="1"/>
</dbReference>
<evidence type="ECO:0000313" key="5">
    <source>
        <dbReference type="Proteomes" id="UP000230750"/>
    </source>
</evidence>
<feature type="binding site" evidence="2">
    <location>
        <position position="468"/>
    </location>
    <ligand>
        <name>L-glutamate</name>
        <dbReference type="ChEBI" id="CHEBI:29985"/>
    </ligand>
</feature>
<comment type="caution">
    <text evidence="4">The sequence shown here is derived from an EMBL/GenBank/DDBJ whole genome shotgun (WGS) entry which is preliminary data.</text>
</comment>
<evidence type="ECO:0000256" key="3">
    <source>
        <dbReference type="SAM" id="Phobius"/>
    </source>
</evidence>
<name>A0A2G8KW06_STIJA</name>
<evidence type="ECO:0000256" key="2">
    <source>
        <dbReference type="PIRSR" id="PIRSR600101-2"/>
    </source>
</evidence>
<keyword evidence="5" id="KW-1185">Reference proteome</keyword>
<protein>
    <submittedName>
        <fullName evidence="4">Putative gamma-glutamyltranspeptidase 1-like</fullName>
    </submittedName>
</protein>
<accession>A0A2G8KW06</accession>
<dbReference type="PRINTS" id="PR01210">
    <property type="entry name" value="GGTRANSPTASE"/>
</dbReference>
<sequence>MLNALIRQRGLSAKYYILIVCTALVIIGLIIGLGFLISDFGEPVPRSQKHFENAVVAADSIECSIIGRDMLRQGGSAADATVASLICTGLFNAQSSGIGGGVFILYYDRETQKKVFYNGRERAPLGATENMYEANLHSLRKHVHTVTLLMSVTVEYVNVMCPHLLVKGIHAGGLAIGVPGEVKAFWELHKEYGKLAWKDLFAPSIKFAREGFVVPVSLSKAIAAREDDIKADPNMSEVFLKEDGELYEDGDLMTRPKLADTLQTIADEGVEAFYSGSLADNIIADIKDYDGIVNRTDLETYTLAIKDALHIYLDSWDVYSVSPPGSGAVLALILNILEGYDLTPESISNNDRSVLTYHRMIEAFKFAYAKRSALGDEDYVEGLQDFVAEMISQEYADEMRDKITDDKTHTYEYYEPAFLNDEDSGTSHVSVVDADGSACSATSTINLYFGSKVVGSRTGIIFNDEMDDFSQPGAENYFGVPPHRQTSLSLGNAPCHQ</sequence>
<dbReference type="InterPro" id="IPR043138">
    <property type="entry name" value="GGT_lsub"/>
</dbReference>
<dbReference type="InterPro" id="IPR000101">
    <property type="entry name" value="GGT_peptidase"/>
</dbReference>
<evidence type="ECO:0000256" key="1">
    <source>
        <dbReference type="PIRSR" id="PIRSR600101-1"/>
    </source>
</evidence>
<dbReference type="InterPro" id="IPR043137">
    <property type="entry name" value="GGT_ssub_C"/>
</dbReference>
<dbReference type="EMBL" id="MRZV01000342">
    <property type="protein sequence ID" value="PIK52145.1"/>
    <property type="molecule type" value="Genomic_DNA"/>
</dbReference>
<proteinExistence type="predicted"/>
<dbReference type="PANTHER" id="PTHR11686:SF9">
    <property type="entry name" value="RE13973P"/>
    <property type="match status" value="1"/>
</dbReference>
<feature type="binding site" evidence="2">
    <location>
        <begin position="444"/>
        <end position="446"/>
    </location>
    <ligand>
        <name>L-glutamate</name>
        <dbReference type="ChEBI" id="CHEBI:29985"/>
    </ligand>
</feature>
<dbReference type="STRING" id="307972.A0A2G8KW06"/>
<keyword evidence="3" id="KW-1133">Transmembrane helix</keyword>
<dbReference type="Gene3D" id="1.10.246.130">
    <property type="match status" value="1"/>
</dbReference>
<feature type="transmembrane region" description="Helical" evidence="3">
    <location>
        <begin position="15"/>
        <end position="37"/>
    </location>
</feature>
<organism evidence="4 5">
    <name type="scientific">Stichopus japonicus</name>
    <name type="common">Sea cucumber</name>
    <dbReference type="NCBI Taxonomy" id="307972"/>
    <lineage>
        <taxon>Eukaryota</taxon>
        <taxon>Metazoa</taxon>
        <taxon>Echinodermata</taxon>
        <taxon>Eleutherozoa</taxon>
        <taxon>Echinozoa</taxon>
        <taxon>Holothuroidea</taxon>
        <taxon>Aspidochirotacea</taxon>
        <taxon>Aspidochirotida</taxon>
        <taxon>Stichopodidae</taxon>
        <taxon>Apostichopus</taxon>
    </lineage>
</organism>
<dbReference type="OrthoDB" id="1081007at2759"/>